<evidence type="ECO:0000313" key="2">
    <source>
        <dbReference type="Proteomes" id="UP000011668"/>
    </source>
</evidence>
<accession>L8WQU2</accession>
<evidence type="ECO:0000313" key="1">
    <source>
        <dbReference type="EMBL" id="ELU40506.1"/>
    </source>
</evidence>
<proteinExistence type="predicted"/>
<dbReference type="AlphaFoldDB" id="L8WQU2"/>
<keyword evidence="2" id="KW-1185">Reference proteome</keyword>
<sequence>MHELIMNYGQPGKHGTTFNFIGRCHNILTSCYSLVRCEPPRHPANAFAPINTAPPAHIPMRFSKRLHADIIPVLSSP</sequence>
<gene>
    <name evidence="1" type="ORF">AG1IA_05466</name>
</gene>
<protein>
    <submittedName>
        <fullName evidence="1">Uncharacterized protein</fullName>
    </submittedName>
</protein>
<name>L8WQU2_THACA</name>
<reference evidence="1 2" key="1">
    <citation type="journal article" date="2013" name="Nat. Commun.">
        <title>The evolution and pathogenic mechanisms of the rice sheath blight pathogen.</title>
        <authorList>
            <person name="Zheng A."/>
            <person name="Lin R."/>
            <person name="Xu L."/>
            <person name="Qin P."/>
            <person name="Tang C."/>
            <person name="Ai P."/>
            <person name="Zhang D."/>
            <person name="Liu Y."/>
            <person name="Sun Z."/>
            <person name="Feng H."/>
            <person name="Wang Y."/>
            <person name="Chen Y."/>
            <person name="Liang X."/>
            <person name="Fu R."/>
            <person name="Li Q."/>
            <person name="Zhang J."/>
            <person name="Yu X."/>
            <person name="Xie Z."/>
            <person name="Ding L."/>
            <person name="Guan P."/>
            <person name="Tang J."/>
            <person name="Liang Y."/>
            <person name="Wang S."/>
            <person name="Deng Q."/>
            <person name="Li S."/>
            <person name="Zhu J."/>
            <person name="Wang L."/>
            <person name="Liu H."/>
            <person name="Li P."/>
        </authorList>
    </citation>
    <scope>NUCLEOTIDE SEQUENCE [LARGE SCALE GENOMIC DNA]</scope>
    <source>
        <strain evidence="2">AG-1 IA</strain>
    </source>
</reference>
<comment type="caution">
    <text evidence="1">The sequence shown here is derived from an EMBL/GenBank/DDBJ whole genome shotgun (WGS) entry which is preliminary data.</text>
</comment>
<dbReference type="EMBL" id="AFRT01001418">
    <property type="protein sequence ID" value="ELU40506.1"/>
    <property type="molecule type" value="Genomic_DNA"/>
</dbReference>
<dbReference type="HOGENOM" id="CLU_2639789_0_0_1"/>
<organism evidence="1 2">
    <name type="scientific">Thanatephorus cucumeris (strain AG1-IA)</name>
    <name type="common">Rice sheath blight fungus</name>
    <name type="synonym">Rhizoctonia solani</name>
    <dbReference type="NCBI Taxonomy" id="983506"/>
    <lineage>
        <taxon>Eukaryota</taxon>
        <taxon>Fungi</taxon>
        <taxon>Dikarya</taxon>
        <taxon>Basidiomycota</taxon>
        <taxon>Agaricomycotina</taxon>
        <taxon>Agaricomycetes</taxon>
        <taxon>Cantharellales</taxon>
        <taxon>Ceratobasidiaceae</taxon>
        <taxon>Rhizoctonia</taxon>
        <taxon>Rhizoctonia solani AG-1</taxon>
    </lineage>
</organism>
<dbReference type="Proteomes" id="UP000011668">
    <property type="component" value="Unassembled WGS sequence"/>
</dbReference>